<keyword evidence="1" id="KW-0812">Transmembrane</keyword>
<feature type="transmembrane region" description="Helical" evidence="1">
    <location>
        <begin position="6"/>
        <end position="22"/>
    </location>
</feature>
<dbReference type="Proteomes" id="UP000475862">
    <property type="component" value="Unassembled WGS sequence"/>
</dbReference>
<keyword evidence="1" id="KW-1133">Transmembrane helix</keyword>
<evidence type="ECO:0000313" key="2">
    <source>
        <dbReference type="EMBL" id="KAE9531354.1"/>
    </source>
</evidence>
<gene>
    <name evidence="2" type="ORF">AGLY_010560</name>
</gene>
<comment type="caution">
    <text evidence="2">The sequence shown here is derived from an EMBL/GenBank/DDBJ whole genome shotgun (WGS) entry which is preliminary data.</text>
</comment>
<keyword evidence="1" id="KW-0472">Membrane</keyword>
<proteinExistence type="predicted"/>
<dbReference type="AlphaFoldDB" id="A0A6G0TEI2"/>
<protein>
    <submittedName>
        <fullName evidence="2">Uncharacterized protein</fullName>
    </submittedName>
</protein>
<keyword evidence="3" id="KW-1185">Reference proteome</keyword>
<name>A0A6G0TEI2_APHGL</name>
<organism evidence="2 3">
    <name type="scientific">Aphis glycines</name>
    <name type="common">Soybean aphid</name>
    <dbReference type="NCBI Taxonomy" id="307491"/>
    <lineage>
        <taxon>Eukaryota</taxon>
        <taxon>Metazoa</taxon>
        <taxon>Ecdysozoa</taxon>
        <taxon>Arthropoda</taxon>
        <taxon>Hexapoda</taxon>
        <taxon>Insecta</taxon>
        <taxon>Pterygota</taxon>
        <taxon>Neoptera</taxon>
        <taxon>Paraneoptera</taxon>
        <taxon>Hemiptera</taxon>
        <taxon>Sternorrhyncha</taxon>
        <taxon>Aphidomorpha</taxon>
        <taxon>Aphidoidea</taxon>
        <taxon>Aphididae</taxon>
        <taxon>Aphidini</taxon>
        <taxon>Aphis</taxon>
        <taxon>Aphis</taxon>
    </lineage>
</organism>
<sequence length="352" mass="41259">MSNTSGFTLYLIIIIIIPNKLFKFKQSRHILYFNYITYQYGNIQLAIILVRTKMLHETIHTDFLIIKRLQRIKTVKKNEQYNDLLGYIENIGINIPLKNVYTFINCQLNHPKFLKRTFFHSTDKINYSSTKSKITIISINNYLILNQYSTIIHKIGKHDKLTKWQYNMNCNLPFYKNNNSDQNVRLATTTGALVKDRVANGTNSAASGFKVLCNTHLKLPIALAGHHYCKMYLSSNDQVDGLSLSQILLDFPSTYIQKNLHLLLVDQWNQNLILYHMDYSNYHHHLMYCHYFYIKSYSQEDEENDNGGLEHAGENVIQRRLLKKLWWTDGRKNTTATKMDGRPTLMTFALRL</sequence>
<accession>A0A6G0TEI2</accession>
<reference evidence="2 3" key="1">
    <citation type="submission" date="2019-08" db="EMBL/GenBank/DDBJ databases">
        <title>The genome of the soybean aphid Biotype 1, its phylome, world population structure and adaptation to the North American continent.</title>
        <authorList>
            <person name="Giordano R."/>
            <person name="Donthu R.K."/>
            <person name="Hernandez A.G."/>
            <person name="Wright C.L."/>
            <person name="Zimin A.V."/>
        </authorList>
    </citation>
    <scope>NUCLEOTIDE SEQUENCE [LARGE SCALE GENOMIC DNA]</scope>
    <source>
        <tissue evidence="2">Whole aphids</tissue>
    </source>
</reference>
<evidence type="ECO:0000313" key="3">
    <source>
        <dbReference type="Proteomes" id="UP000475862"/>
    </source>
</evidence>
<dbReference type="EMBL" id="VYZN01000041">
    <property type="protein sequence ID" value="KAE9531354.1"/>
    <property type="molecule type" value="Genomic_DNA"/>
</dbReference>
<evidence type="ECO:0000256" key="1">
    <source>
        <dbReference type="SAM" id="Phobius"/>
    </source>
</evidence>